<dbReference type="STRING" id="1143323.M787_004205"/>
<protein>
    <submittedName>
        <fullName evidence="2">Uncharacterized protein</fullName>
    </submittedName>
</protein>
<keyword evidence="1" id="KW-0472">Membrane</keyword>
<dbReference type="InterPro" id="IPR016024">
    <property type="entry name" value="ARM-type_fold"/>
</dbReference>
<reference evidence="2 3" key="1">
    <citation type="journal article" date="2014" name="Syst. Appl. Microbiol.">
        <title>Evidence for the existence of two new members of the family Chlamydiaceae and proposal of Chlamydia avium sp. nov. and Chlamydia gallinacea sp. nov.</title>
        <authorList>
            <person name="Sachse K."/>
            <person name="Laroucau K."/>
            <person name="Riege K."/>
            <person name="Wehner S."/>
            <person name="Dilcher M."/>
            <person name="Creasy H.H."/>
            <person name="Weidmann M."/>
            <person name="Myers G."/>
            <person name="Vorimore F."/>
            <person name="Vicari N."/>
            <person name="Magnino S."/>
            <person name="Liebler-Tenorio E."/>
            <person name="Ruettger A."/>
            <person name="Bavoil P.M."/>
            <person name="Hufert F.T."/>
            <person name="Rossello-Mora R."/>
            <person name="Marz M."/>
        </authorList>
    </citation>
    <scope>NUCLEOTIDE SEQUENCE [LARGE SCALE GENOMIC DNA]</scope>
    <source>
        <strain evidence="2 3">08-1274/3</strain>
    </source>
</reference>
<gene>
    <name evidence="2" type="ORF">M787_004205</name>
</gene>
<feature type="transmembrane region" description="Helical" evidence="1">
    <location>
        <begin position="232"/>
        <end position="250"/>
    </location>
</feature>
<dbReference type="eggNOG" id="COG3202">
    <property type="taxonomic scope" value="Bacteria"/>
</dbReference>
<feature type="transmembrane region" description="Helical" evidence="1">
    <location>
        <begin position="391"/>
        <end position="410"/>
    </location>
</feature>
<feature type="transmembrane region" description="Helical" evidence="1">
    <location>
        <begin position="270"/>
        <end position="293"/>
    </location>
</feature>
<dbReference type="OrthoDB" id="7441479at2"/>
<dbReference type="AlphaFoldDB" id="A0A173DZZ5"/>
<evidence type="ECO:0000256" key="1">
    <source>
        <dbReference type="SAM" id="Phobius"/>
    </source>
</evidence>
<accession>A0A173DZZ5</accession>
<name>A0A173DZZ5_9CHLA</name>
<feature type="transmembrane region" description="Helical" evidence="1">
    <location>
        <begin position="305"/>
        <end position="322"/>
    </location>
</feature>
<dbReference type="PROSITE" id="PS51257">
    <property type="entry name" value="PROKAR_LIPOPROTEIN"/>
    <property type="match status" value="1"/>
</dbReference>
<keyword evidence="1" id="KW-1133">Transmembrane helix</keyword>
<evidence type="ECO:0000313" key="2">
    <source>
        <dbReference type="EMBL" id="ANG66512.1"/>
    </source>
</evidence>
<dbReference type="Proteomes" id="UP000019147">
    <property type="component" value="Chromosome"/>
</dbReference>
<dbReference type="KEGG" id="cgz:M787_004205"/>
<feature type="transmembrane region" description="Helical" evidence="1">
    <location>
        <begin position="363"/>
        <end position="384"/>
    </location>
</feature>
<feature type="transmembrane region" description="Helical" evidence="1">
    <location>
        <begin position="20"/>
        <end position="40"/>
    </location>
</feature>
<feature type="transmembrane region" description="Helical" evidence="1">
    <location>
        <begin position="116"/>
        <end position="137"/>
    </location>
</feature>
<keyword evidence="1" id="KW-0812">Transmembrane</keyword>
<feature type="transmembrane region" description="Helical" evidence="1">
    <location>
        <begin position="149"/>
        <end position="167"/>
    </location>
</feature>
<dbReference type="SUPFAM" id="SSF103473">
    <property type="entry name" value="MFS general substrate transporter"/>
    <property type="match status" value="1"/>
</dbReference>
<dbReference type="InterPro" id="IPR036259">
    <property type="entry name" value="MFS_trans_sf"/>
</dbReference>
<dbReference type="SUPFAM" id="SSF48371">
    <property type="entry name" value="ARM repeat"/>
    <property type="match status" value="1"/>
</dbReference>
<dbReference type="EMBL" id="CP015840">
    <property type="protein sequence ID" value="ANG66512.1"/>
    <property type="molecule type" value="Genomic_DNA"/>
</dbReference>
<dbReference type="CDD" id="cd06174">
    <property type="entry name" value="MFS"/>
    <property type="match status" value="1"/>
</dbReference>
<feature type="transmembrane region" description="Helical" evidence="1">
    <location>
        <begin position="85"/>
        <end position="104"/>
    </location>
</feature>
<dbReference type="RefSeq" id="WP_021828331.1">
    <property type="nucleotide sequence ID" value="NZ_CP015840.1"/>
</dbReference>
<organism evidence="2 3">
    <name type="scientific">Chlamydia gallinacea 08-1274/3</name>
    <dbReference type="NCBI Taxonomy" id="1143323"/>
    <lineage>
        <taxon>Bacteria</taxon>
        <taxon>Pseudomonadati</taxon>
        <taxon>Chlamydiota</taxon>
        <taxon>Chlamydiia</taxon>
        <taxon>Chlamydiales</taxon>
        <taxon>Chlamydiaceae</taxon>
        <taxon>Chlamydia/Chlamydophila group</taxon>
        <taxon>Chlamydia</taxon>
    </lineage>
</organism>
<feature type="transmembrane region" description="Helical" evidence="1">
    <location>
        <begin position="179"/>
        <end position="197"/>
    </location>
</feature>
<sequence length="922" mass="106020">MKKALRLLLDLHQGEEKRVFLFLLLGLIWGTGCYGTLALSEGLFLENLGTEILPATYLSSSFILCVFSSLILYNLFKKRISSKSLFLIPITSIIGCNLYLLCYVSTHSHPLGTPLFLYRIFSWSLLILAYTNFWGFVDQFFNLQDAKRHFSIFNAIIFLGDAVGAGIVNQIQVIGIERILILFIVILLGCYPIIHYISKSLKELSEDHDHFIDTGHPPPLSRSLKLCLTDHYTFYLLGFYFLMQLLAIATEFNYLQIFEKYFTNKAPYELTAHITKCSSWISLVNMCFALFIYGRLVKNIGVNNIILFAPLCFLNLFLFWSFNTSITIATIGMVAREGVTYALDDNNLQLLIYGVPNNIRNQIRIAIECFIEPIGMFVWALICFFTSSQWLCLFIAIITVIFSFLLRSYYAEAILRNLSSQTIHLKKTIQGWIKSMSLKDKRQIELILLNHLKHQNERNQIFAFQYLLNLGSRSVLPSLLIHMNKFSLPGKLKAIEMLKNSLWAKDFLTLELLKRWSSNTPHPVIATGIHLYFAEHDLLHISDISEDLYDQPGKRLLAAILTVRRQEISGHYRDFADTRLKELLSSSDTQAVSIGLTILTLEKNPDNFPILIEFLDNKDPEIFLQTCKAIEASVRATHKPYCRNLIQALKNHTDNDEACYYLLKTISIILDSLYIKEFVLTAALLKSKSRKYAESIITELPKETAASFIQILSDHNIHNRCRLLAVKALCKVDNKLLKKNAYKILKARALKAIFYDYHKNYIQSYYPRYNLSLLVNTLESNYQSEVNFMLAFLGILGSMDYSDILIRALIGKNKKARAQALESLEKNCDSYLLSLLEPFINNTAKRSEKYYLRWGVIPLTLKELLNMIENSPSYLNKLVSRQLKEELAHFDPDFQPVPLYTHANEDHEAYNKDDSDIITFTI</sequence>
<dbReference type="GeneID" id="81478507"/>
<feature type="transmembrane region" description="Helical" evidence="1">
    <location>
        <begin position="52"/>
        <end position="73"/>
    </location>
</feature>
<evidence type="ECO:0000313" key="3">
    <source>
        <dbReference type="Proteomes" id="UP000019147"/>
    </source>
</evidence>
<proteinExistence type="predicted"/>